<evidence type="ECO:0000313" key="3">
    <source>
        <dbReference type="EMBL" id="UUY52706.1"/>
    </source>
</evidence>
<feature type="transmembrane region" description="Helical" evidence="2">
    <location>
        <begin position="249"/>
        <end position="267"/>
    </location>
</feature>
<feature type="transmembrane region" description="Helical" evidence="2">
    <location>
        <begin position="31"/>
        <end position="58"/>
    </location>
</feature>
<gene>
    <name evidence="3" type="ORF">NRK68_36300</name>
</gene>
<keyword evidence="4" id="KW-1185">Reference proteome</keyword>
<sequence length="526" mass="55628">MSTVAAEGEDLLTPSSPAGRNTGRPRPLPHALLPAAGATLLAAAGALVAVGCFLGLYIRPTSDDWCAAWKTRDLGVLGITADFYTTQNGRVANAFLSGLLYSGGPAGTKLLPTLIAVSLTAALVLLGRRLLHALGHAPPLLLLTACALALQALLYYAGTRSYQVLLWAPATISHTLPSVIGLWALLLALTTVNHPHRAVRAAGLAGALLTGFALGTLSEPFALVSGLLAALTAVLCLPRLRLAPTWRPLTWCLVWCTGLACGLAVLYTSPGARWRRAQQPEKPPMLSPAELRATYEDWLRMWDTVTGQRAYLAAATAGLLLGLAATLRTRRTRTRTRARPEPQPRTEPGPGTATGPGRATRAALLLLPLPVVVLGSFAVAAGLRSGYGPTGWTYARTWTSFLLPMELALCGYGVLLGAWAGPRLAARGPAGPAAATLAALCLTVASMASLVPALQQLTTTTVARSVAWDAQNARIRAETARGATDVGYRPLPIGNLAEPFFTSDHRRDWVAACVSRWYDINRIHRR</sequence>
<name>A0ABY5Q8C9_9ACTN</name>
<feature type="transmembrane region" description="Helical" evidence="2">
    <location>
        <begin position="139"/>
        <end position="158"/>
    </location>
</feature>
<feature type="region of interest" description="Disordered" evidence="1">
    <location>
        <begin position="1"/>
        <end position="27"/>
    </location>
</feature>
<organism evidence="3 4">
    <name type="scientific">Streptomyces yangpuensis</name>
    <dbReference type="NCBI Taxonomy" id="1648182"/>
    <lineage>
        <taxon>Bacteria</taxon>
        <taxon>Bacillati</taxon>
        <taxon>Actinomycetota</taxon>
        <taxon>Actinomycetes</taxon>
        <taxon>Kitasatosporales</taxon>
        <taxon>Streptomycetaceae</taxon>
        <taxon>Streptomyces</taxon>
    </lineage>
</organism>
<feature type="transmembrane region" description="Helical" evidence="2">
    <location>
        <begin position="310"/>
        <end position="327"/>
    </location>
</feature>
<feature type="transmembrane region" description="Helical" evidence="2">
    <location>
        <begin position="362"/>
        <end position="381"/>
    </location>
</feature>
<geneLocation type="plasmid" evidence="3 4">
    <name>psa3239</name>
</geneLocation>
<keyword evidence="3" id="KW-0614">Plasmid</keyword>
<dbReference type="Pfam" id="PF19528">
    <property type="entry name" value="DUF6056"/>
    <property type="match status" value="1"/>
</dbReference>
<dbReference type="GeneID" id="95579004"/>
<dbReference type="InterPro" id="IPR045691">
    <property type="entry name" value="DUF6056"/>
</dbReference>
<feature type="compositionally biased region" description="Low complexity" evidence="1">
    <location>
        <begin position="348"/>
        <end position="357"/>
    </location>
</feature>
<accession>A0ABY5Q8C9</accession>
<dbReference type="Proteomes" id="UP001057738">
    <property type="component" value="Plasmid psa3239"/>
</dbReference>
<feature type="transmembrane region" description="Helical" evidence="2">
    <location>
        <begin position="198"/>
        <end position="215"/>
    </location>
</feature>
<keyword evidence="2" id="KW-1133">Transmembrane helix</keyword>
<dbReference type="EMBL" id="CP102516">
    <property type="protein sequence ID" value="UUY52706.1"/>
    <property type="molecule type" value="Genomic_DNA"/>
</dbReference>
<dbReference type="RefSeq" id="WP_257858408.1">
    <property type="nucleotide sequence ID" value="NZ_CP102516.1"/>
</dbReference>
<keyword evidence="2" id="KW-0472">Membrane</keyword>
<proteinExistence type="predicted"/>
<feature type="transmembrane region" description="Helical" evidence="2">
    <location>
        <begin position="401"/>
        <end position="421"/>
    </location>
</feature>
<protein>
    <submittedName>
        <fullName evidence="3">NDUFA4 family protein</fullName>
    </submittedName>
</protein>
<evidence type="ECO:0000256" key="2">
    <source>
        <dbReference type="SAM" id="Phobius"/>
    </source>
</evidence>
<feature type="transmembrane region" description="Helical" evidence="2">
    <location>
        <begin position="221"/>
        <end position="237"/>
    </location>
</feature>
<evidence type="ECO:0000256" key="1">
    <source>
        <dbReference type="SAM" id="MobiDB-lite"/>
    </source>
</evidence>
<keyword evidence="2" id="KW-0812">Transmembrane</keyword>
<feature type="transmembrane region" description="Helical" evidence="2">
    <location>
        <begin position="164"/>
        <end position="186"/>
    </location>
</feature>
<feature type="transmembrane region" description="Helical" evidence="2">
    <location>
        <begin position="110"/>
        <end position="127"/>
    </location>
</feature>
<evidence type="ECO:0000313" key="4">
    <source>
        <dbReference type="Proteomes" id="UP001057738"/>
    </source>
</evidence>
<feature type="region of interest" description="Disordered" evidence="1">
    <location>
        <begin position="330"/>
        <end position="357"/>
    </location>
</feature>
<reference evidence="3" key="1">
    <citation type="submission" date="2022-08" db="EMBL/GenBank/DDBJ databases">
        <authorList>
            <person name="Tian L."/>
        </authorList>
    </citation>
    <scope>NUCLEOTIDE SEQUENCE</scope>
    <source>
        <strain evidence="3">CM253</strain>
        <plasmid evidence="3">psa3239</plasmid>
    </source>
</reference>